<protein>
    <recommendedName>
        <fullName evidence="3">Knr4/Smi1-like domain-containing protein</fullName>
    </recommendedName>
</protein>
<evidence type="ECO:0000313" key="2">
    <source>
        <dbReference type="Proteomes" id="UP000649955"/>
    </source>
</evidence>
<keyword evidence="2" id="KW-1185">Reference proteome</keyword>
<organism evidence="1 2">
    <name type="scientific">Amycolatopsis bullii</name>
    <dbReference type="NCBI Taxonomy" id="941987"/>
    <lineage>
        <taxon>Bacteria</taxon>
        <taxon>Bacillati</taxon>
        <taxon>Actinomycetota</taxon>
        <taxon>Actinomycetes</taxon>
        <taxon>Pseudonocardiales</taxon>
        <taxon>Pseudonocardiaceae</taxon>
        <taxon>Amycolatopsis</taxon>
    </lineage>
</organism>
<sequence>MRERSGDLCDPHRPFCLDTDVTVYDLARRLPAVPDLRALCRALAALDVVLDPGSEDRYHGYDTAWAPGADLASMRDGAGNEYSMIFTAAGAYVRGFDHESPMSPFATDDEQPWPGVLDAVPEVFRNYVDEPAFCDEFGTPYVTVCLWRQHDDSAWRHGVVEFPREGDDGADWLFALLTDRTPEAFQDWAKDYYETPIDLDAVRHVYAGQPLTASVVTALNSGTTLAAVAERVAGTGYPMR</sequence>
<evidence type="ECO:0000313" key="1">
    <source>
        <dbReference type="EMBL" id="GHG02798.1"/>
    </source>
</evidence>
<reference evidence="2" key="1">
    <citation type="journal article" date="2019" name="Int. J. Syst. Evol. Microbiol.">
        <title>The Global Catalogue of Microorganisms (GCM) 10K type strain sequencing project: providing services to taxonomists for standard genome sequencing and annotation.</title>
        <authorList>
            <consortium name="The Broad Institute Genomics Platform"/>
            <consortium name="The Broad Institute Genome Sequencing Center for Infectious Disease"/>
            <person name="Wu L."/>
            <person name="Ma J."/>
        </authorList>
    </citation>
    <scope>NUCLEOTIDE SEQUENCE [LARGE SCALE GENOMIC DNA]</scope>
    <source>
        <strain evidence="2">CGMCC 4.7680</strain>
    </source>
</reference>
<comment type="caution">
    <text evidence="1">The sequence shown here is derived from an EMBL/GenBank/DDBJ whole genome shotgun (WGS) entry which is preliminary data.</text>
</comment>
<dbReference type="EMBL" id="BNAW01000005">
    <property type="protein sequence ID" value="GHG02798.1"/>
    <property type="molecule type" value="Genomic_DNA"/>
</dbReference>
<evidence type="ECO:0008006" key="3">
    <source>
        <dbReference type="Google" id="ProtNLM"/>
    </source>
</evidence>
<accession>A0ABQ3K4I4</accession>
<dbReference type="Proteomes" id="UP000649955">
    <property type="component" value="Unassembled WGS sequence"/>
</dbReference>
<name>A0ABQ3K4I4_9PSEU</name>
<proteinExistence type="predicted"/>
<gene>
    <name evidence="1" type="ORF">GCM10017567_17660</name>
</gene>